<evidence type="ECO:0000313" key="1">
    <source>
        <dbReference type="EMBL" id="CCD02851.1"/>
    </source>
</evidence>
<dbReference type="RefSeq" id="WP_014199363.1">
    <property type="nucleotide sequence ID" value="NC_016595.1"/>
</dbReference>
<accession>A0A9P1JZL7</accession>
<gene>
    <name evidence="1" type="ORF">AZOBR_p340089</name>
</gene>
<dbReference type="AlphaFoldDB" id="A0A9P1JZL7"/>
<sequence>MTSFEPVRTLADLNSLNEDDIVDGYLSAESGDPEPGANRGRAFWHGWRNRMIDRGELPSDDAASQLAREYVEASRAAVRAGRMKEGKEGVP</sequence>
<dbReference type="EMBL" id="HE577330">
    <property type="protein sequence ID" value="CCD02851.1"/>
    <property type="molecule type" value="Genomic_DNA"/>
</dbReference>
<keyword evidence="1" id="KW-0614">Plasmid</keyword>
<organism evidence="1 2">
    <name type="scientific">Azospirillum baldaniorum</name>
    <dbReference type="NCBI Taxonomy" id="1064539"/>
    <lineage>
        <taxon>Bacteria</taxon>
        <taxon>Pseudomonadati</taxon>
        <taxon>Pseudomonadota</taxon>
        <taxon>Alphaproteobacteria</taxon>
        <taxon>Rhodospirillales</taxon>
        <taxon>Azospirillaceae</taxon>
        <taxon>Azospirillum</taxon>
    </lineage>
</organism>
<proteinExistence type="predicted"/>
<dbReference type="KEGG" id="abs:AZOBR_p340089"/>
<geneLocation type="plasmid" evidence="1 2">
    <name>AZOBR_p3</name>
</geneLocation>
<dbReference type="Proteomes" id="UP000007319">
    <property type="component" value="Plasmid AZOBR_p3"/>
</dbReference>
<reference evidence="1 2" key="1">
    <citation type="journal article" date="2011" name="PLoS Genet.">
        <title>Azospirillum genomes reveal transition of bacteria from aquatic to terrestrial environments.</title>
        <authorList>
            <person name="Wisniewski-Dye F."/>
            <person name="Borziak K."/>
            <person name="Khalsa-Moyers G."/>
            <person name="Alexandre G."/>
            <person name="Sukharnikov L.O."/>
            <person name="Wuichet K."/>
            <person name="Hurst G.B."/>
            <person name="McDonald W.H."/>
            <person name="Robertson J.S."/>
            <person name="Barbe V."/>
            <person name="Calteau A."/>
            <person name="Rouy Z."/>
            <person name="Mangenot S."/>
            <person name="Prigent-Combaret C."/>
            <person name="Normand P."/>
            <person name="Boyer M."/>
            <person name="Siguier P."/>
            <person name="Dessaux Y."/>
            <person name="Elmerich C."/>
            <person name="Condemine G."/>
            <person name="Krishnen G."/>
            <person name="Kennedy I."/>
            <person name="Paterson A.H."/>
            <person name="Gonzalez V."/>
            <person name="Mavingui P."/>
            <person name="Zhulin I.B."/>
        </authorList>
    </citation>
    <scope>NUCLEOTIDE SEQUENCE [LARGE SCALE GENOMIC DNA]</scope>
    <source>
        <strain evidence="1 2">Sp245</strain>
    </source>
</reference>
<protein>
    <submittedName>
        <fullName evidence="1">Uncharacterized protein</fullName>
    </submittedName>
</protein>
<evidence type="ECO:0000313" key="2">
    <source>
        <dbReference type="Proteomes" id="UP000007319"/>
    </source>
</evidence>
<keyword evidence="2" id="KW-1185">Reference proteome</keyword>
<name>A0A9P1JZL7_9PROT</name>